<dbReference type="CDD" id="cd06558">
    <property type="entry name" value="crotonase-like"/>
    <property type="match status" value="1"/>
</dbReference>
<gene>
    <name evidence="2" type="primary">LOC109713299</name>
</gene>
<protein>
    <submittedName>
        <fullName evidence="2">Enoyl-CoA delta isomerase 1, peroxisomal-like</fullName>
    </submittedName>
</protein>
<name>A0A6P5F9L9_ANACO</name>
<proteinExistence type="predicted"/>
<evidence type="ECO:0000313" key="1">
    <source>
        <dbReference type="Proteomes" id="UP000515123"/>
    </source>
</evidence>
<dbReference type="PANTHER" id="PTHR43459">
    <property type="entry name" value="ENOYL-COA HYDRATASE"/>
    <property type="match status" value="1"/>
</dbReference>
<dbReference type="InterPro" id="IPR029045">
    <property type="entry name" value="ClpP/crotonase-like_dom_sf"/>
</dbReference>
<dbReference type="InterPro" id="IPR001753">
    <property type="entry name" value="Enoyl-CoA_hydra/iso"/>
</dbReference>
<organism evidence="1 2">
    <name type="scientific">Ananas comosus</name>
    <name type="common">Pineapple</name>
    <name type="synonym">Ananas ananas</name>
    <dbReference type="NCBI Taxonomy" id="4615"/>
    <lineage>
        <taxon>Eukaryota</taxon>
        <taxon>Viridiplantae</taxon>
        <taxon>Streptophyta</taxon>
        <taxon>Embryophyta</taxon>
        <taxon>Tracheophyta</taxon>
        <taxon>Spermatophyta</taxon>
        <taxon>Magnoliopsida</taxon>
        <taxon>Liliopsida</taxon>
        <taxon>Poales</taxon>
        <taxon>Bromeliaceae</taxon>
        <taxon>Bromelioideae</taxon>
        <taxon>Ananas</taxon>
    </lineage>
</organism>
<reference evidence="2" key="2">
    <citation type="submission" date="2025-08" db="UniProtKB">
        <authorList>
            <consortium name="RefSeq"/>
        </authorList>
    </citation>
    <scope>IDENTIFICATION</scope>
    <source>
        <tissue evidence="2">Leaf</tissue>
    </source>
</reference>
<dbReference type="PANTHER" id="PTHR43459:SF1">
    <property type="entry name" value="EG:BACN32G11.4 PROTEIN"/>
    <property type="match status" value="1"/>
</dbReference>
<dbReference type="Gene3D" id="3.90.226.10">
    <property type="entry name" value="2-enoyl-CoA Hydratase, Chain A, domain 1"/>
    <property type="match status" value="1"/>
</dbReference>
<dbReference type="AlphaFoldDB" id="A0A6P5F9L9"/>
<reference evidence="1" key="1">
    <citation type="journal article" date="2015" name="Nat. Genet.">
        <title>The pineapple genome and the evolution of CAM photosynthesis.</title>
        <authorList>
            <person name="Ming R."/>
            <person name="VanBuren R."/>
            <person name="Wai C.M."/>
            <person name="Tang H."/>
            <person name="Schatz M.C."/>
            <person name="Bowers J.E."/>
            <person name="Lyons E."/>
            <person name="Wang M.L."/>
            <person name="Chen J."/>
            <person name="Biggers E."/>
            <person name="Zhang J."/>
            <person name="Huang L."/>
            <person name="Zhang L."/>
            <person name="Miao W."/>
            <person name="Zhang J."/>
            <person name="Ye Z."/>
            <person name="Miao C."/>
            <person name="Lin Z."/>
            <person name="Wang H."/>
            <person name="Zhou H."/>
            <person name="Yim W.C."/>
            <person name="Priest H.D."/>
            <person name="Zheng C."/>
            <person name="Woodhouse M."/>
            <person name="Edger P.P."/>
            <person name="Guyot R."/>
            <person name="Guo H.B."/>
            <person name="Guo H."/>
            <person name="Zheng G."/>
            <person name="Singh R."/>
            <person name="Sharma A."/>
            <person name="Min X."/>
            <person name="Zheng Y."/>
            <person name="Lee H."/>
            <person name="Gurtowski J."/>
            <person name="Sedlazeck F.J."/>
            <person name="Harkess A."/>
            <person name="McKain M.R."/>
            <person name="Liao Z."/>
            <person name="Fang J."/>
            <person name="Liu J."/>
            <person name="Zhang X."/>
            <person name="Zhang Q."/>
            <person name="Hu W."/>
            <person name="Qin Y."/>
            <person name="Wang K."/>
            <person name="Chen L.Y."/>
            <person name="Shirley N."/>
            <person name="Lin Y.R."/>
            <person name="Liu L.Y."/>
            <person name="Hernandez A.G."/>
            <person name="Wright C.L."/>
            <person name="Bulone V."/>
            <person name="Tuskan G.A."/>
            <person name="Heath K."/>
            <person name="Zee F."/>
            <person name="Moore P.H."/>
            <person name="Sunkar R."/>
            <person name="Leebens-Mack J.H."/>
            <person name="Mockler T."/>
            <person name="Bennetzen J.L."/>
            <person name="Freeling M."/>
            <person name="Sankoff D."/>
            <person name="Paterson A.H."/>
            <person name="Zhu X."/>
            <person name="Yang X."/>
            <person name="Smith J.A."/>
            <person name="Cushman J.C."/>
            <person name="Paull R.E."/>
            <person name="Yu Q."/>
        </authorList>
    </citation>
    <scope>NUCLEOTIDE SEQUENCE [LARGE SCALE GENOMIC DNA]</scope>
    <source>
        <strain evidence="1">cv. F153</strain>
    </source>
</reference>
<dbReference type="Pfam" id="PF00378">
    <property type="entry name" value="ECH_1"/>
    <property type="match status" value="1"/>
</dbReference>
<dbReference type="OrthoDB" id="705621at2759"/>
<evidence type="ECO:0000313" key="2">
    <source>
        <dbReference type="RefSeq" id="XP_020092891.1"/>
    </source>
</evidence>
<dbReference type="Proteomes" id="UP000515123">
    <property type="component" value="Linkage group 7"/>
</dbReference>
<dbReference type="GeneID" id="109713299"/>
<sequence length="223" mass="23415">MASSLVSYQITHDNIALLRLLGTGKHLLSLALINDFNKAVRRAVDDNVVGLITVHSGNSFSGGLDYNSAPEAVLVGAFASLIASLIKLPFPTVAKVTGQAYGAGFTLALAHDYLVLSTDSTVSLCQNELTEGHEVPSFAAALLFGKFPPSAAWELAVSTVPVAPPNYSPISDYVGKYVGWSIDDVATKLLEPAAGRVGTAYSAVRKSLLAEVWALVKPTVTQA</sequence>
<dbReference type="RefSeq" id="XP_020092891.1">
    <property type="nucleotide sequence ID" value="XM_020237302.1"/>
</dbReference>
<dbReference type="SUPFAM" id="SSF52096">
    <property type="entry name" value="ClpP/crotonase"/>
    <property type="match status" value="1"/>
</dbReference>
<keyword evidence="1" id="KW-1185">Reference proteome</keyword>
<accession>A0A6P5F9L9</accession>